<name>A0A7E5WBD4_TRINI</name>
<keyword evidence="5 6" id="KW-0472">Membrane</keyword>
<comment type="subcellular location">
    <subcellularLocation>
        <location evidence="1">Membrane</location>
        <topology evidence="1">Multi-pass membrane protein</topology>
    </subcellularLocation>
</comment>
<evidence type="ECO:0000256" key="7">
    <source>
        <dbReference type="SAM" id="MobiDB-lite"/>
    </source>
</evidence>
<accession>A0A7E5WBD4</accession>
<evidence type="ECO:0000256" key="4">
    <source>
        <dbReference type="ARBA" id="ARBA00022989"/>
    </source>
</evidence>
<evidence type="ECO:0000256" key="6">
    <source>
        <dbReference type="RuleBase" id="RU363053"/>
    </source>
</evidence>
<dbReference type="AlphaFoldDB" id="A0A7E5WBD4"/>
<dbReference type="GeneID" id="113501172"/>
<evidence type="ECO:0000313" key="8">
    <source>
        <dbReference type="Proteomes" id="UP000322000"/>
    </source>
</evidence>
<dbReference type="GO" id="GO:0016020">
    <property type="term" value="C:membrane"/>
    <property type="evidence" value="ECO:0007669"/>
    <property type="project" value="UniProtKB-SubCell"/>
</dbReference>
<dbReference type="PANTHER" id="PTHR11266:SF85">
    <property type="entry name" value="MPV17-LIKE PROTEIN"/>
    <property type="match status" value="1"/>
</dbReference>
<comment type="similarity">
    <text evidence="2 6">Belongs to the peroxisomal membrane protein PXMP2/4 family.</text>
</comment>
<evidence type="ECO:0000256" key="5">
    <source>
        <dbReference type="ARBA" id="ARBA00023136"/>
    </source>
</evidence>
<proteinExistence type="inferred from homology"/>
<evidence type="ECO:0000256" key="1">
    <source>
        <dbReference type="ARBA" id="ARBA00004141"/>
    </source>
</evidence>
<dbReference type="InterPro" id="IPR007248">
    <property type="entry name" value="Mpv17_PMP22"/>
</dbReference>
<keyword evidence="3 6" id="KW-0812">Transmembrane</keyword>
<keyword evidence="4 6" id="KW-1133">Transmembrane helix</keyword>
<comment type="caution">
    <text evidence="6">Lacks conserved residue(s) required for the propagation of feature annotation.</text>
</comment>
<evidence type="ECO:0000256" key="3">
    <source>
        <dbReference type="ARBA" id="ARBA00022692"/>
    </source>
</evidence>
<sequence>MLKSSKMFNAFKAFFNRSLKKHPVLTNTSVYASFYLAAEISQQTFNRLYSPEKPDYNFKAAARIAAVGSGIYAPILYYWYKYLDSRFSGTAVKTVMTKVACDQLIMTPFLLACFFTGTSISVPAQLQTVELSREIPNENPNNNLPDRSESKTKLHARQSHLQLQDR</sequence>
<organism evidence="8 9">
    <name type="scientific">Trichoplusia ni</name>
    <name type="common">Cabbage looper</name>
    <dbReference type="NCBI Taxonomy" id="7111"/>
    <lineage>
        <taxon>Eukaryota</taxon>
        <taxon>Metazoa</taxon>
        <taxon>Ecdysozoa</taxon>
        <taxon>Arthropoda</taxon>
        <taxon>Hexapoda</taxon>
        <taxon>Insecta</taxon>
        <taxon>Pterygota</taxon>
        <taxon>Neoptera</taxon>
        <taxon>Endopterygota</taxon>
        <taxon>Lepidoptera</taxon>
        <taxon>Glossata</taxon>
        <taxon>Ditrysia</taxon>
        <taxon>Noctuoidea</taxon>
        <taxon>Noctuidae</taxon>
        <taxon>Plusiinae</taxon>
        <taxon>Trichoplusia</taxon>
    </lineage>
</organism>
<dbReference type="Proteomes" id="UP000322000">
    <property type="component" value="Chromosome 15"/>
</dbReference>
<dbReference type="RefSeq" id="XP_026738033.1">
    <property type="nucleotide sequence ID" value="XM_026882232.1"/>
</dbReference>
<reference evidence="9" key="1">
    <citation type="submission" date="2025-08" db="UniProtKB">
        <authorList>
            <consortium name="RefSeq"/>
        </authorList>
    </citation>
    <scope>IDENTIFICATION</scope>
</reference>
<evidence type="ECO:0000313" key="9">
    <source>
        <dbReference type="RefSeq" id="XP_026738033.1"/>
    </source>
</evidence>
<protein>
    <submittedName>
        <fullName evidence="9">Mpv17-like protein isoform X3</fullName>
    </submittedName>
</protein>
<gene>
    <name evidence="9" type="primary">LOC113501172</name>
</gene>
<dbReference type="PANTHER" id="PTHR11266">
    <property type="entry name" value="PEROXISOMAL MEMBRANE PROTEIN 2, PXMP2 MPV17"/>
    <property type="match status" value="1"/>
</dbReference>
<evidence type="ECO:0000256" key="2">
    <source>
        <dbReference type="ARBA" id="ARBA00006824"/>
    </source>
</evidence>
<dbReference type="GO" id="GO:0005739">
    <property type="term" value="C:mitochondrion"/>
    <property type="evidence" value="ECO:0007669"/>
    <property type="project" value="TreeGrafter"/>
</dbReference>
<keyword evidence="8" id="KW-1185">Reference proteome</keyword>
<feature type="transmembrane region" description="Helical" evidence="6">
    <location>
        <begin position="60"/>
        <end position="80"/>
    </location>
</feature>
<feature type="region of interest" description="Disordered" evidence="7">
    <location>
        <begin position="133"/>
        <end position="166"/>
    </location>
</feature>